<dbReference type="Pfam" id="PF00939">
    <property type="entry name" value="Na_sulph_symp"/>
    <property type="match status" value="1"/>
</dbReference>
<feature type="transmembrane region" description="Helical" evidence="5">
    <location>
        <begin position="108"/>
        <end position="132"/>
    </location>
</feature>
<evidence type="ECO:0000256" key="2">
    <source>
        <dbReference type="ARBA" id="ARBA00022692"/>
    </source>
</evidence>
<evidence type="ECO:0000256" key="4">
    <source>
        <dbReference type="ARBA" id="ARBA00023136"/>
    </source>
</evidence>
<proteinExistence type="predicted"/>
<feature type="transmembrane region" description="Helical" evidence="5">
    <location>
        <begin position="262"/>
        <end position="280"/>
    </location>
</feature>
<feature type="transmembrane region" description="Helical" evidence="5">
    <location>
        <begin position="6"/>
        <end position="24"/>
    </location>
</feature>
<keyword evidence="7" id="KW-1185">Reference proteome</keyword>
<keyword evidence="2 5" id="KW-0812">Transmembrane</keyword>
<dbReference type="InterPro" id="IPR001898">
    <property type="entry name" value="SLC13A/DASS"/>
</dbReference>
<name>A0ABY5Y357_9BACT</name>
<evidence type="ECO:0000313" key="7">
    <source>
        <dbReference type="Proteomes" id="UP001058120"/>
    </source>
</evidence>
<feature type="transmembrane region" description="Helical" evidence="5">
    <location>
        <begin position="360"/>
        <end position="380"/>
    </location>
</feature>
<organism evidence="6 7">
    <name type="scientific">Taurinivorans muris</name>
    <dbReference type="NCBI Taxonomy" id="2787751"/>
    <lineage>
        <taxon>Bacteria</taxon>
        <taxon>Pseudomonadati</taxon>
        <taxon>Thermodesulfobacteriota</taxon>
        <taxon>Desulfovibrionia</taxon>
        <taxon>Desulfovibrionales</taxon>
        <taxon>Desulfovibrionaceae</taxon>
        <taxon>Taurinivorans</taxon>
    </lineage>
</organism>
<dbReference type="RefSeq" id="WP_334315743.1">
    <property type="nucleotide sequence ID" value="NZ_CP065938.1"/>
</dbReference>
<dbReference type="Proteomes" id="UP001058120">
    <property type="component" value="Chromosome"/>
</dbReference>
<feature type="transmembrane region" description="Helical" evidence="5">
    <location>
        <begin position="207"/>
        <end position="232"/>
    </location>
</feature>
<evidence type="ECO:0000256" key="1">
    <source>
        <dbReference type="ARBA" id="ARBA00004141"/>
    </source>
</evidence>
<keyword evidence="3 5" id="KW-1133">Transmembrane helix</keyword>
<feature type="transmembrane region" description="Helical" evidence="5">
    <location>
        <begin position="316"/>
        <end position="340"/>
    </location>
</feature>
<dbReference type="PANTHER" id="PTHR10283">
    <property type="entry name" value="SOLUTE CARRIER FAMILY 13 MEMBER"/>
    <property type="match status" value="1"/>
</dbReference>
<keyword evidence="4 5" id="KW-0472">Membrane</keyword>
<evidence type="ECO:0000256" key="3">
    <source>
        <dbReference type="ARBA" id="ARBA00022989"/>
    </source>
</evidence>
<sequence>MSVSLVLRRGATLLIPCLIYLFFLGEENHKLPLYFSLTGMAVTAWMLNVFPAIGVAALLTFAYMLAGLAGPEVVFKPWTTVLPWLSFAAIILGIAMEKTNLAKRVALWCIRLSGGSFNGLAFGFILGGLLLATFLSSILARMVILCTIAVGIIDALKIDGKSRMSSALIFMAFIAGSGPQFLVIHSSESNLWAFDVLFKGTDIHMDFWTYALQCTPFSVLYTISSMLLIYLVKGKEVLSGEDLKLFLKRSYEELGPMKADEYKLSVMCVLLIAGFVFQPWTGIDPVYFLCVLAMFCYMPGIDILDPKEISGLGIMFLIFVTGCMSIGFVGGAVGANAWIIGHLVPLLSGWSENVSVLMSYVVGVIINFALTPLAGLGAITPSIGELGKAMNLNPLPIFYAFNYGLDQYVFPYETVYFLYIFVTERITLRHVVPALLVRMVLCGLLLAFVAISWWKCIGLI</sequence>
<feature type="transmembrane region" description="Helical" evidence="5">
    <location>
        <begin position="78"/>
        <end position="96"/>
    </location>
</feature>
<dbReference type="PANTHER" id="PTHR10283:SF82">
    <property type="entry name" value="SOLUTE CARRIER FAMILY 13 MEMBER 2"/>
    <property type="match status" value="1"/>
</dbReference>
<protein>
    <submittedName>
        <fullName evidence="6">Anion permease</fullName>
    </submittedName>
</protein>
<comment type="subcellular location">
    <subcellularLocation>
        <location evidence="1">Membrane</location>
        <topology evidence="1">Multi-pass membrane protein</topology>
    </subcellularLocation>
</comment>
<accession>A0ABY5Y357</accession>
<feature type="transmembrane region" description="Helical" evidence="5">
    <location>
        <begin position="45"/>
        <end position="66"/>
    </location>
</feature>
<dbReference type="EMBL" id="CP065938">
    <property type="protein sequence ID" value="UWX06142.1"/>
    <property type="molecule type" value="Genomic_DNA"/>
</dbReference>
<feature type="transmembrane region" description="Helical" evidence="5">
    <location>
        <begin position="138"/>
        <end position="156"/>
    </location>
</feature>
<gene>
    <name evidence="6" type="ORF">JBF11_02165</name>
</gene>
<feature type="transmembrane region" description="Helical" evidence="5">
    <location>
        <begin position="168"/>
        <end position="187"/>
    </location>
</feature>
<reference evidence="6" key="1">
    <citation type="submission" date="2020-12" db="EMBL/GenBank/DDBJ databases">
        <title>Taurinivorans muris gen. nov., sp. nov., fundamental and realized metabolic niche of a ubiquitous sulfidogenic bacterium in the murine intestine.</title>
        <authorList>
            <person name="Ye H."/>
            <person name="Hanson B.T."/>
            <person name="Loy A."/>
        </authorList>
    </citation>
    <scope>NUCLEOTIDE SEQUENCE</scope>
    <source>
        <strain evidence="6">LT0009</strain>
    </source>
</reference>
<evidence type="ECO:0000313" key="6">
    <source>
        <dbReference type="EMBL" id="UWX06142.1"/>
    </source>
</evidence>
<evidence type="ECO:0000256" key="5">
    <source>
        <dbReference type="SAM" id="Phobius"/>
    </source>
</evidence>
<feature type="transmembrane region" description="Helical" evidence="5">
    <location>
        <begin position="435"/>
        <end position="454"/>
    </location>
</feature>